<proteinExistence type="predicted"/>
<accession>A0AAD9MT69</accession>
<keyword evidence="2" id="KW-1185">Reference proteome</keyword>
<reference evidence="1" key="1">
    <citation type="journal article" date="2023" name="Mol. Biol. Evol.">
        <title>Third-Generation Sequencing Reveals the Adaptive Role of the Epigenome in Three Deep-Sea Polychaetes.</title>
        <authorList>
            <person name="Perez M."/>
            <person name="Aroh O."/>
            <person name="Sun Y."/>
            <person name="Lan Y."/>
            <person name="Juniper S.K."/>
            <person name="Young C.R."/>
            <person name="Angers B."/>
            <person name="Qian P.Y."/>
        </authorList>
    </citation>
    <scope>NUCLEOTIDE SEQUENCE</scope>
    <source>
        <strain evidence="1">P08H-3</strain>
    </source>
</reference>
<protein>
    <submittedName>
        <fullName evidence="1">Uncharacterized protein</fullName>
    </submittedName>
</protein>
<name>A0AAD9MT69_9ANNE</name>
<evidence type="ECO:0000313" key="2">
    <source>
        <dbReference type="Proteomes" id="UP001208570"/>
    </source>
</evidence>
<dbReference type="AlphaFoldDB" id="A0AAD9MT69"/>
<sequence>MYPAFSDIVRSLINDWHRKLLLPVQVRHIVCAGSYGNDCPRLLPKLVAEPDCPFLGHDTVNQFIEYSISGPISGQRSIPSRNPFALNYSSAWNLTNITLANEPRLCRYFGLVCSALARLQVGDLVSNRASVSAGVC</sequence>
<dbReference type="EMBL" id="JAODUP010000721">
    <property type="protein sequence ID" value="KAK2144892.1"/>
    <property type="molecule type" value="Genomic_DNA"/>
</dbReference>
<gene>
    <name evidence="1" type="ORF">LSH36_721g00011</name>
</gene>
<organism evidence="1 2">
    <name type="scientific">Paralvinella palmiformis</name>
    <dbReference type="NCBI Taxonomy" id="53620"/>
    <lineage>
        <taxon>Eukaryota</taxon>
        <taxon>Metazoa</taxon>
        <taxon>Spiralia</taxon>
        <taxon>Lophotrochozoa</taxon>
        <taxon>Annelida</taxon>
        <taxon>Polychaeta</taxon>
        <taxon>Sedentaria</taxon>
        <taxon>Canalipalpata</taxon>
        <taxon>Terebellida</taxon>
        <taxon>Terebelliformia</taxon>
        <taxon>Alvinellidae</taxon>
        <taxon>Paralvinella</taxon>
    </lineage>
</organism>
<comment type="caution">
    <text evidence="1">The sequence shown here is derived from an EMBL/GenBank/DDBJ whole genome shotgun (WGS) entry which is preliminary data.</text>
</comment>
<evidence type="ECO:0000313" key="1">
    <source>
        <dbReference type="EMBL" id="KAK2144892.1"/>
    </source>
</evidence>
<dbReference type="Proteomes" id="UP001208570">
    <property type="component" value="Unassembled WGS sequence"/>
</dbReference>